<dbReference type="GO" id="GO:0031267">
    <property type="term" value="F:small GTPase binding"/>
    <property type="evidence" value="ECO:0007669"/>
    <property type="project" value="TreeGrafter"/>
</dbReference>
<keyword evidence="6" id="KW-1185">Reference proteome</keyword>
<evidence type="ECO:0000256" key="1">
    <source>
        <dbReference type="ARBA" id="ARBA00010307"/>
    </source>
</evidence>
<name>A0A510NWQ5_TALPI</name>
<comment type="similarity">
    <text evidence="1">Belongs to the MOG1 family.</text>
</comment>
<feature type="compositionally biased region" description="Polar residues" evidence="4">
    <location>
        <begin position="151"/>
        <end position="166"/>
    </location>
</feature>
<accession>A0A510NWQ5</accession>
<dbReference type="AlphaFoldDB" id="A0A510NWQ5"/>
<dbReference type="Pfam" id="PF04603">
    <property type="entry name" value="Mog1"/>
    <property type="match status" value="1"/>
</dbReference>
<evidence type="ECO:0000256" key="3">
    <source>
        <dbReference type="ARBA" id="ARBA00022927"/>
    </source>
</evidence>
<sequence length="241" mass="26120">MTQIEQRELFGGAITGAVPQGWIDGSTLREVPDHQEMFLSPTTLSNLIFEINEYVPRSSPSGGLNGVASGLEVELPTAINIGADSEDVAAAMYHILDICDDDDTMDVIREPRRVPLQILAASPLGSKASAYAGLVKFTTPRKQRREAAGTQRLQDTAAEQNPASGSTPPPPDRSTNNCHFLLVRLPDQTTDLLVFVNVPQDEFLARGAMESLAREEALADEIIAKFAEVIDVKDWGLFGSD</sequence>
<reference evidence="6" key="1">
    <citation type="journal article" date="2015" name="Genome Announc.">
        <title>Draft genome sequence of Talaromyces cellulolyticus strain Y-94, a source of lignocellulosic biomass-degrading enzymes.</title>
        <authorList>
            <person name="Fujii T."/>
            <person name="Koike H."/>
            <person name="Sawayama S."/>
            <person name="Yano S."/>
            <person name="Inoue H."/>
        </authorList>
    </citation>
    <scope>NUCLEOTIDE SEQUENCE [LARGE SCALE GENOMIC DNA]</scope>
    <source>
        <strain evidence="6">Y-94</strain>
    </source>
</reference>
<dbReference type="Proteomes" id="UP000053095">
    <property type="component" value="Unassembled WGS sequence"/>
</dbReference>
<dbReference type="PANTHER" id="PTHR15837">
    <property type="entry name" value="RAN GUANINE NUCLEOTIDE RELEASE FACTOR"/>
    <property type="match status" value="1"/>
</dbReference>
<dbReference type="SUPFAM" id="SSF55724">
    <property type="entry name" value="Mog1p/PsbP-like"/>
    <property type="match status" value="1"/>
</dbReference>
<dbReference type="EMBL" id="DF933814">
    <property type="protein sequence ID" value="GAM36691.1"/>
    <property type="molecule type" value="Genomic_DNA"/>
</dbReference>
<feature type="region of interest" description="Disordered" evidence="4">
    <location>
        <begin position="141"/>
        <end position="176"/>
    </location>
</feature>
<dbReference type="PANTHER" id="PTHR15837:SF0">
    <property type="entry name" value="RAN GUANINE NUCLEOTIDE RELEASE FACTOR"/>
    <property type="match status" value="1"/>
</dbReference>
<dbReference type="Gene3D" id="3.40.1000.10">
    <property type="entry name" value="Mog1/PsbP, alpha/beta/alpha sandwich"/>
    <property type="match status" value="1"/>
</dbReference>
<keyword evidence="3" id="KW-0653">Protein transport</keyword>
<evidence type="ECO:0000256" key="4">
    <source>
        <dbReference type="SAM" id="MobiDB-lite"/>
    </source>
</evidence>
<gene>
    <name evidence="5" type="ORF">TCE0_018r05979</name>
</gene>
<protein>
    <submittedName>
        <fullName evidence="5">Ran-interacting protein</fullName>
    </submittedName>
</protein>
<evidence type="ECO:0000256" key="2">
    <source>
        <dbReference type="ARBA" id="ARBA00022448"/>
    </source>
</evidence>
<organism evidence="5 6">
    <name type="scientific">Talaromyces pinophilus</name>
    <name type="common">Penicillium pinophilum</name>
    <dbReference type="NCBI Taxonomy" id="128442"/>
    <lineage>
        <taxon>Eukaryota</taxon>
        <taxon>Fungi</taxon>
        <taxon>Dikarya</taxon>
        <taxon>Ascomycota</taxon>
        <taxon>Pezizomycotina</taxon>
        <taxon>Eurotiomycetes</taxon>
        <taxon>Eurotiomycetidae</taxon>
        <taxon>Eurotiales</taxon>
        <taxon>Trichocomaceae</taxon>
        <taxon>Talaromyces</taxon>
        <taxon>Talaromyces sect. Talaromyces</taxon>
    </lineage>
</organism>
<evidence type="ECO:0000313" key="5">
    <source>
        <dbReference type="EMBL" id="GAM36691.1"/>
    </source>
</evidence>
<proteinExistence type="inferred from homology"/>
<dbReference type="InterPro" id="IPR007681">
    <property type="entry name" value="Mog1"/>
</dbReference>
<dbReference type="GO" id="GO:0005085">
    <property type="term" value="F:guanyl-nucleotide exchange factor activity"/>
    <property type="evidence" value="ECO:0007669"/>
    <property type="project" value="TreeGrafter"/>
</dbReference>
<keyword evidence="2" id="KW-0813">Transport</keyword>
<dbReference type="GO" id="GO:0005634">
    <property type="term" value="C:nucleus"/>
    <property type="evidence" value="ECO:0007669"/>
    <property type="project" value="TreeGrafter"/>
</dbReference>
<dbReference type="InterPro" id="IPR016123">
    <property type="entry name" value="Mog1/PsbP_a/b/a-sand"/>
</dbReference>
<dbReference type="GO" id="GO:0006606">
    <property type="term" value="P:protein import into nucleus"/>
    <property type="evidence" value="ECO:0007669"/>
    <property type="project" value="TreeGrafter"/>
</dbReference>
<evidence type="ECO:0000313" key="6">
    <source>
        <dbReference type="Proteomes" id="UP000053095"/>
    </source>
</evidence>